<dbReference type="PANTHER" id="PTHR14677">
    <property type="entry name" value="ARSENITE INDUCUBLE RNA ASSOCIATED PROTEIN AIP-1-RELATED"/>
    <property type="match status" value="1"/>
</dbReference>
<feature type="compositionally biased region" description="Polar residues" evidence="6">
    <location>
        <begin position="156"/>
        <end position="166"/>
    </location>
</feature>
<comment type="caution">
    <text evidence="8">The sequence shown here is derived from an EMBL/GenBank/DDBJ whole genome shotgun (WGS) entry which is preliminary data.</text>
</comment>
<name>A0A4D9CQH8_9STRA</name>
<dbReference type="Gene3D" id="4.10.1110.10">
    <property type="entry name" value="AN1-like Zinc finger"/>
    <property type="match status" value="2"/>
</dbReference>
<accession>A0A4D9CQH8</accession>
<dbReference type="OrthoDB" id="431929at2759"/>
<keyword evidence="1" id="KW-0479">Metal-binding</keyword>
<keyword evidence="3 5" id="KW-0863">Zinc-finger</keyword>
<evidence type="ECO:0000256" key="4">
    <source>
        <dbReference type="ARBA" id="ARBA00022833"/>
    </source>
</evidence>
<dbReference type="EMBL" id="SDOX01000128">
    <property type="protein sequence ID" value="TFJ81431.1"/>
    <property type="molecule type" value="Genomic_DNA"/>
</dbReference>
<dbReference type="PROSITE" id="PS00028">
    <property type="entry name" value="ZINC_FINGER_C2H2_1"/>
    <property type="match status" value="1"/>
</dbReference>
<feature type="compositionally biased region" description="Gly residues" evidence="6">
    <location>
        <begin position="143"/>
        <end position="155"/>
    </location>
</feature>
<evidence type="ECO:0000313" key="8">
    <source>
        <dbReference type="EMBL" id="TFJ81431.1"/>
    </source>
</evidence>
<feature type="domain" description="AN1-type" evidence="7">
    <location>
        <begin position="90"/>
        <end position="140"/>
    </location>
</feature>
<keyword evidence="4" id="KW-0862">Zinc</keyword>
<dbReference type="InterPro" id="IPR013087">
    <property type="entry name" value="Znf_C2H2_type"/>
</dbReference>
<sequence length="338" mass="35950">MEFQDLGAHCAVTTCNMRDFLPFLCDCCHKTHCLEHRTYSSHACPHQGRKQQMAIRCPLCSATLALTAAQDPNVVWQLHSGSRDCDPTRKTKRERCAVKACKEIMGPSNSHVCGVCRKRVCLRHRYQDQHSCAGPGGRGGGKGIAGWFSNGGGGASNTRSSNSNRKASTKKDARPSVPGGRGRSAPPPTRNSPSGFAPATTTTTNCNGNGRGSSHGSNGRRGSRDRQPDGASRSLQAVGDRRRGEGEARGGKIEEDRCSNNNHRDRQVIGVGSGYPGATSLATGSSQAGQQVDGGCPYCHALFHDPVKLVEHVETMHKGDQLREGGGSGEGLFGCRLA</sequence>
<dbReference type="PROSITE" id="PS51039">
    <property type="entry name" value="ZF_AN1"/>
    <property type="match status" value="2"/>
</dbReference>
<dbReference type="SUPFAM" id="SSF118310">
    <property type="entry name" value="AN1-like Zinc finger"/>
    <property type="match status" value="2"/>
</dbReference>
<dbReference type="PANTHER" id="PTHR14677:SF20">
    <property type="entry name" value="ZINC FINGER AN1-TYPE CONTAINING 2A-RELATED"/>
    <property type="match status" value="1"/>
</dbReference>
<dbReference type="InterPro" id="IPR057357">
    <property type="entry name" value="Znf-C2H2_ZFAND2A/B"/>
</dbReference>
<feature type="domain" description="AN1-type" evidence="7">
    <location>
        <begin position="4"/>
        <end position="52"/>
    </location>
</feature>
<evidence type="ECO:0000256" key="3">
    <source>
        <dbReference type="ARBA" id="ARBA00022771"/>
    </source>
</evidence>
<dbReference type="GO" id="GO:0008270">
    <property type="term" value="F:zinc ion binding"/>
    <property type="evidence" value="ECO:0007669"/>
    <property type="project" value="UniProtKB-KW"/>
</dbReference>
<dbReference type="AlphaFoldDB" id="A0A4D9CQH8"/>
<protein>
    <recommendedName>
        <fullName evidence="7">AN1-type domain-containing protein</fullName>
    </recommendedName>
</protein>
<dbReference type="SMART" id="SM00154">
    <property type="entry name" value="ZnF_AN1"/>
    <property type="match status" value="2"/>
</dbReference>
<dbReference type="InterPro" id="IPR035896">
    <property type="entry name" value="AN1-like_Znf"/>
</dbReference>
<feature type="region of interest" description="Disordered" evidence="6">
    <location>
        <begin position="143"/>
        <end position="265"/>
    </location>
</feature>
<evidence type="ECO:0000256" key="5">
    <source>
        <dbReference type="PROSITE-ProRule" id="PRU00449"/>
    </source>
</evidence>
<evidence type="ECO:0000256" key="2">
    <source>
        <dbReference type="ARBA" id="ARBA00022737"/>
    </source>
</evidence>
<keyword evidence="2" id="KW-0677">Repeat</keyword>
<dbReference type="GO" id="GO:0005737">
    <property type="term" value="C:cytoplasm"/>
    <property type="evidence" value="ECO:0007669"/>
    <property type="project" value="TreeGrafter"/>
</dbReference>
<dbReference type="Pfam" id="PF01428">
    <property type="entry name" value="zf-AN1"/>
    <property type="match status" value="2"/>
</dbReference>
<organism evidence="8 9">
    <name type="scientific">Nannochloropsis salina CCMP1776</name>
    <dbReference type="NCBI Taxonomy" id="1027361"/>
    <lineage>
        <taxon>Eukaryota</taxon>
        <taxon>Sar</taxon>
        <taxon>Stramenopiles</taxon>
        <taxon>Ochrophyta</taxon>
        <taxon>Eustigmatophyceae</taxon>
        <taxon>Eustigmatales</taxon>
        <taxon>Monodopsidaceae</taxon>
        <taxon>Microchloropsis</taxon>
        <taxon>Microchloropsis salina</taxon>
    </lineage>
</organism>
<feature type="compositionally biased region" description="Low complexity" evidence="6">
    <location>
        <begin position="200"/>
        <end position="217"/>
    </location>
</feature>
<dbReference type="Proteomes" id="UP000355283">
    <property type="component" value="Unassembled WGS sequence"/>
</dbReference>
<evidence type="ECO:0000256" key="1">
    <source>
        <dbReference type="ARBA" id="ARBA00022723"/>
    </source>
</evidence>
<evidence type="ECO:0000313" key="9">
    <source>
        <dbReference type="Proteomes" id="UP000355283"/>
    </source>
</evidence>
<gene>
    <name evidence="8" type="ORF">NSK_007392</name>
</gene>
<evidence type="ECO:0000256" key="6">
    <source>
        <dbReference type="SAM" id="MobiDB-lite"/>
    </source>
</evidence>
<proteinExistence type="predicted"/>
<dbReference type="InterPro" id="IPR000058">
    <property type="entry name" value="Znf_AN1"/>
</dbReference>
<feature type="compositionally biased region" description="Basic and acidic residues" evidence="6">
    <location>
        <begin position="239"/>
        <end position="265"/>
    </location>
</feature>
<evidence type="ECO:0000259" key="7">
    <source>
        <dbReference type="PROSITE" id="PS51039"/>
    </source>
</evidence>
<keyword evidence="9" id="KW-1185">Reference proteome</keyword>
<reference evidence="8 9" key="1">
    <citation type="submission" date="2019-01" db="EMBL/GenBank/DDBJ databases">
        <title>Nuclear Genome Assembly of the Microalgal Biofuel strain Nannochloropsis salina CCMP1776.</title>
        <authorList>
            <person name="Hovde B."/>
        </authorList>
    </citation>
    <scope>NUCLEOTIDE SEQUENCE [LARGE SCALE GENOMIC DNA]</scope>
    <source>
        <strain evidence="8 9">CCMP1776</strain>
    </source>
</reference>
<dbReference type="Pfam" id="PF25403">
    <property type="entry name" value="zf-C2H2_ZFAND2"/>
    <property type="match status" value="1"/>
</dbReference>